<keyword evidence="4 7" id="KW-0812">Transmembrane</keyword>
<feature type="transmembrane region" description="Helical" evidence="7">
    <location>
        <begin position="184"/>
        <end position="205"/>
    </location>
</feature>
<dbReference type="NCBIfam" id="TIGR00427">
    <property type="entry name" value="NAAT family transporter"/>
    <property type="match status" value="1"/>
</dbReference>
<evidence type="ECO:0000256" key="7">
    <source>
        <dbReference type="RuleBase" id="RU362048"/>
    </source>
</evidence>
<dbReference type="PANTHER" id="PTHR33508:SF1">
    <property type="entry name" value="UPF0056 MEMBRANE PROTEIN YHCE"/>
    <property type="match status" value="1"/>
</dbReference>
<evidence type="ECO:0000313" key="8">
    <source>
        <dbReference type="EMBL" id="UOO90675.1"/>
    </source>
</evidence>
<dbReference type="Pfam" id="PF01914">
    <property type="entry name" value="MarC"/>
    <property type="match status" value="1"/>
</dbReference>
<sequence>MEHIQIFKIIIALMVLINPLSAAPIFLSLTPYNSARERRKIAQTASITVAITICIFALVGDLILRFLNISIGSFQVGGGILILLIAIAMMNAQPNPTKHNEEEAQEAGQRNSIAVVPLAIPMLIGPGSISTVIIYASTAKNWWGIAEIMLAGLVVAIVCYVGMLAATKLSKLLGATGINIINRIMGMVLAAVSIEIIAGGLKNLFPNLFA</sequence>
<comment type="similarity">
    <text evidence="2 7">Belongs to the UPF0056 (MarC) family.</text>
</comment>
<feature type="transmembrane region" description="Helical" evidence="7">
    <location>
        <begin position="41"/>
        <end position="60"/>
    </location>
</feature>
<reference evidence="8 9" key="1">
    <citation type="journal article" date="2022" name="Res Sq">
        <title>Evolution of multicellular longitudinally dividing oral cavity symbionts (Neisseriaceae).</title>
        <authorList>
            <person name="Nyongesa S."/>
            <person name="Weber P."/>
            <person name="Bernet E."/>
            <person name="Pullido F."/>
            <person name="Nieckarz M."/>
            <person name="Delaby M."/>
            <person name="Nieves C."/>
            <person name="Viehboeck T."/>
            <person name="Krause N."/>
            <person name="Rivera-Millot A."/>
            <person name="Nakamura A."/>
            <person name="Vischer N."/>
            <person name="VanNieuwenhze M."/>
            <person name="Brun Y."/>
            <person name="Cava F."/>
            <person name="Bulgheresi S."/>
            <person name="Veyrier F."/>
        </authorList>
    </citation>
    <scope>NUCLEOTIDE SEQUENCE [LARGE SCALE GENOMIC DNA]</scope>
    <source>
        <strain evidence="8 9">SN4</strain>
    </source>
</reference>
<proteinExistence type="inferred from homology"/>
<feature type="transmembrane region" description="Helical" evidence="7">
    <location>
        <begin position="66"/>
        <end position="92"/>
    </location>
</feature>
<evidence type="ECO:0000256" key="5">
    <source>
        <dbReference type="ARBA" id="ARBA00022989"/>
    </source>
</evidence>
<evidence type="ECO:0000256" key="2">
    <source>
        <dbReference type="ARBA" id="ARBA00009784"/>
    </source>
</evidence>
<protein>
    <recommendedName>
        <fullName evidence="7">UPF0056 membrane protein</fullName>
    </recommendedName>
</protein>
<evidence type="ECO:0000256" key="4">
    <source>
        <dbReference type="ARBA" id="ARBA00022692"/>
    </source>
</evidence>
<feature type="transmembrane region" description="Helical" evidence="7">
    <location>
        <begin position="113"/>
        <end position="136"/>
    </location>
</feature>
<comment type="subcellular location">
    <subcellularLocation>
        <location evidence="1 7">Cell membrane</location>
        <topology evidence="1 7">Multi-pass membrane protein</topology>
    </subcellularLocation>
</comment>
<evidence type="ECO:0000256" key="1">
    <source>
        <dbReference type="ARBA" id="ARBA00004651"/>
    </source>
</evidence>
<organism evidence="8 9">
    <name type="scientific">Vitreoscilla massiliensis</name>
    <dbReference type="NCBI Taxonomy" id="1689272"/>
    <lineage>
        <taxon>Bacteria</taxon>
        <taxon>Pseudomonadati</taxon>
        <taxon>Pseudomonadota</taxon>
        <taxon>Betaproteobacteria</taxon>
        <taxon>Neisseriales</taxon>
        <taxon>Neisseriaceae</taxon>
        <taxon>Vitreoscilla</taxon>
    </lineage>
</organism>
<feature type="transmembrane region" description="Helical" evidence="7">
    <location>
        <begin position="6"/>
        <end position="29"/>
    </location>
</feature>
<dbReference type="InterPro" id="IPR002771">
    <property type="entry name" value="Multi_antbiot-R_MarC"/>
</dbReference>
<dbReference type="PANTHER" id="PTHR33508">
    <property type="entry name" value="UPF0056 MEMBRANE PROTEIN YHCE"/>
    <property type="match status" value="1"/>
</dbReference>
<keyword evidence="6 7" id="KW-0472">Membrane</keyword>
<dbReference type="Proteomes" id="UP000832011">
    <property type="component" value="Chromosome"/>
</dbReference>
<feature type="transmembrane region" description="Helical" evidence="7">
    <location>
        <begin position="142"/>
        <end position="163"/>
    </location>
</feature>
<accession>A0ABY4E720</accession>
<gene>
    <name evidence="8" type="ORF">LVJ82_06835</name>
</gene>
<evidence type="ECO:0000313" key="9">
    <source>
        <dbReference type="Proteomes" id="UP000832011"/>
    </source>
</evidence>
<dbReference type="RefSeq" id="WP_058305000.1">
    <property type="nucleotide sequence ID" value="NZ_CABKVG010000005.1"/>
</dbReference>
<evidence type="ECO:0000256" key="6">
    <source>
        <dbReference type="ARBA" id="ARBA00023136"/>
    </source>
</evidence>
<name>A0ABY4E720_9NEIS</name>
<keyword evidence="3" id="KW-1003">Cell membrane</keyword>
<dbReference type="EMBL" id="CP091511">
    <property type="protein sequence ID" value="UOO90675.1"/>
    <property type="molecule type" value="Genomic_DNA"/>
</dbReference>
<keyword evidence="5 7" id="KW-1133">Transmembrane helix</keyword>
<keyword evidence="9" id="KW-1185">Reference proteome</keyword>
<evidence type="ECO:0000256" key="3">
    <source>
        <dbReference type="ARBA" id="ARBA00022475"/>
    </source>
</evidence>